<proteinExistence type="predicted"/>
<comment type="caution">
    <text evidence="3">The sequence shown here is derived from an EMBL/GenBank/DDBJ whole genome shotgun (WGS) entry which is preliminary data.</text>
</comment>
<evidence type="ECO:0000256" key="2">
    <source>
        <dbReference type="SAM" id="MobiDB-lite"/>
    </source>
</evidence>
<dbReference type="OrthoDB" id="2506816at2759"/>
<reference evidence="3 4" key="1">
    <citation type="submission" date="2017-11" db="EMBL/GenBank/DDBJ databases">
        <title>De novo assembly and phasing of dikaryotic genomes from two isolates of Puccinia coronata f. sp. avenae, the causal agent of oat crown rust.</title>
        <authorList>
            <person name="Miller M.E."/>
            <person name="Zhang Y."/>
            <person name="Omidvar V."/>
            <person name="Sperschneider J."/>
            <person name="Schwessinger B."/>
            <person name="Raley C."/>
            <person name="Palmer J.M."/>
            <person name="Garnica D."/>
            <person name="Upadhyaya N."/>
            <person name="Rathjen J."/>
            <person name="Taylor J.M."/>
            <person name="Park R.F."/>
            <person name="Dodds P.N."/>
            <person name="Hirsch C.D."/>
            <person name="Kianian S.F."/>
            <person name="Figueroa M."/>
        </authorList>
    </citation>
    <scope>NUCLEOTIDE SEQUENCE [LARGE SCALE GENOMIC DNA]</scope>
    <source>
        <strain evidence="3">12NC29</strain>
    </source>
</reference>
<gene>
    <name evidence="3" type="ORF">PCANC_11423</name>
</gene>
<name>A0A2N5VME4_9BASI</name>
<sequence length="339" mass="38161">MNDWDNPLKKEVPESDYKSIPETKSKESDDSSIKRDLPKQIQKRNPFIPPSNPKTEELKTLAAQMEEMQRQFSEQLRNQNKLIQNHSQELFNLRTHTANHPHNPNHPVQLSPAENVLKQFIKLPIKMFNNKNPKKPNLAFNGSNFSNWGEAIDCTLVNAFGREGLFIKNLDNFDKLNRPKNQAVASLIRNSLDPALLTIVESGANNKPRDLFGLLRKKCKRSGRCHKLMAIEKLLLLASKRPPASKSWLASWCNLKADLDCANPALDEVCEVTTIIQAALSKTLCNSTLSPGTIATNINMSVGQVAAYKTSACYVPPQAQSQQEQQPKQKFSIEKAAFY</sequence>
<protein>
    <submittedName>
        <fullName evidence="3">Uncharacterized protein</fullName>
    </submittedName>
</protein>
<accession>A0A2N5VME4</accession>
<dbReference type="Proteomes" id="UP000235388">
    <property type="component" value="Unassembled WGS sequence"/>
</dbReference>
<feature type="compositionally biased region" description="Basic and acidic residues" evidence="2">
    <location>
        <begin position="1"/>
        <end position="38"/>
    </location>
</feature>
<evidence type="ECO:0000313" key="3">
    <source>
        <dbReference type="EMBL" id="PLW51179.1"/>
    </source>
</evidence>
<feature type="coiled-coil region" evidence="1">
    <location>
        <begin position="58"/>
        <end position="85"/>
    </location>
</feature>
<keyword evidence="4" id="KW-1185">Reference proteome</keyword>
<organism evidence="3 4">
    <name type="scientific">Puccinia coronata f. sp. avenae</name>
    <dbReference type="NCBI Taxonomy" id="200324"/>
    <lineage>
        <taxon>Eukaryota</taxon>
        <taxon>Fungi</taxon>
        <taxon>Dikarya</taxon>
        <taxon>Basidiomycota</taxon>
        <taxon>Pucciniomycotina</taxon>
        <taxon>Pucciniomycetes</taxon>
        <taxon>Pucciniales</taxon>
        <taxon>Pucciniaceae</taxon>
        <taxon>Puccinia</taxon>
    </lineage>
</organism>
<dbReference type="EMBL" id="PGCJ01000086">
    <property type="protein sequence ID" value="PLW51179.1"/>
    <property type="molecule type" value="Genomic_DNA"/>
</dbReference>
<keyword evidence="1" id="KW-0175">Coiled coil</keyword>
<feature type="region of interest" description="Disordered" evidence="2">
    <location>
        <begin position="1"/>
        <end position="54"/>
    </location>
</feature>
<evidence type="ECO:0000313" key="4">
    <source>
        <dbReference type="Proteomes" id="UP000235388"/>
    </source>
</evidence>
<evidence type="ECO:0000256" key="1">
    <source>
        <dbReference type="SAM" id="Coils"/>
    </source>
</evidence>
<dbReference type="AlphaFoldDB" id="A0A2N5VME4"/>